<dbReference type="EMBL" id="BLAY01000171">
    <property type="protein sequence ID" value="GET42604.1"/>
    <property type="molecule type" value="Genomic_DNA"/>
</dbReference>
<sequence length="71" mass="8344">MNTQQIHPSRYLDLHVWTIAIMLPNACHRTIARFRNRQDAEDHLRALRRFIPKAKFEIVFDGDWGKEAIGG</sequence>
<dbReference type="RefSeq" id="WP_226590411.1">
    <property type="nucleotide sequence ID" value="NZ_BLAY01000171.1"/>
</dbReference>
<comment type="caution">
    <text evidence="1">The sequence shown here is derived from an EMBL/GenBank/DDBJ whole genome shotgun (WGS) entry which is preliminary data.</text>
</comment>
<evidence type="ECO:0000313" key="1">
    <source>
        <dbReference type="EMBL" id="GET42604.1"/>
    </source>
</evidence>
<accession>A0AAV3XJH0</accession>
<evidence type="ECO:0000313" key="2">
    <source>
        <dbReference type="Proteomes" id="UP001050975"/>
    </source>
</evidence>
<keyword evidence="2" id="KW-1185">Reference proteome</keyword>
<proteinExistence type="predicted"/>
<protein>
    <recommendedName>
        <fullName evidence="3">Transposase</fullName>
    </recommendedName>
</protein>
<reference evidence="1" key="1">
    <citation type="submission" date="2019-10" db="EMBL/GenBank/DDBJ databases">
        <title>Draft genome sequece of Microseira wollei NIES-4236.</title>
        <authorList>
            <person name="Yamaguchi H."/>
            <person name="Suzuki S."/>
            <person name="Kawachi M."/>
        </authorList>
    </citation>
    <scope>NUCLEOTIDE SEQUENCE</scope>
    <source>
        <strain evidence="1">NIES-4236</strain>
    </source>
</reference>
<name>A0AAV3XJH0_9CYAN</name>
<dbReference type="Proteomes" id="UP001050975">
    <property type="component" value="Unassembled WGS sequence"/>
</dbReference>
<organism evidence="1 2">
    <name type="scientific">Microseira wollei NIES-4236</name>
    <dbReference type="NCBI Taxonomy" id="2530354"/>
    <lineage>
        <taxon>Bacteria</taxon>
        <taxon>Bacillati</taxon>
        <taxon>Cyanobacteriota</taxon>
        <taxon>Cyanophyceae</taxon>
        <taxon>Oscillatoriophycideae</taxon>
        <taxon>Aerosakkonematales</taxon>
        <taxon>Aerosakkonemataceae</taxon>
        <taxon>Microseira</taxon>
    </lineage>
</organism>
<dbReference type="AlphaFoldDB" id="A0AAV3XJH0"/>
<evidence type="ECO:0008006" key="3">
    <source>
        <dbReference type="Google" id="ProtNLM"/>
    </source>
</evidence>
<gene>
    <name evidence="1" type="ORF">MiSe_74220</name>
</gene>